<dbReference type="PROSITE" id="PS51257">
    <property type="entry name" value="PROKAR_LIPOPROTEIN"/>
    <property type="match status" value="1"/>
</dbReference>
<accession>A0A7X9RYT8</accession>
<name>A0A7X9RYT8_9BACT</name>
<reference evidence="1 2" key="1">
    <citation type="submission" date="2020-04" db="EMBL/GenBank/DDBJ databases">
        <title>Flammeovirga sp. SR4, a novel species isolated from seawater.</title>
        <authorList>
            <person name="Wang X."/>
        </authorList>
    </citation>
    <scope>NUCLEOTIDE SEQUENCE [LARGE SCALE GENOMIC DNA]</scope>
    <source>
        <strain evidence="1 2">ATCC 23126</strain>
    </source>
</reference>
<dbReference type="Gene3D" id="2.40.128.490">
    <property type="entry name" value="Uncharacterised protein PF14869, DUF4488"/>
    <property type="match status" value="1"/>
</dbReference>
<evidence type="ECO:0000313" key="1">
    <source>
        <dbReference type="EMBL" id="NME71297.1"/>
    </source>
</evidence>
<comment type="caution">
    <text evidence="1">The sequence shown here is derived from an EMBL/GenBank/DDBJ whole genome shotgun (WGS) entry which is preliminary data.</text>
</comment>
<evidence type="ECO:0000313" key="2">
    <source>
        <dbReference type="Proteomes" id="UP000576082"/>
    </source>
</evidence>
<organism evidence="1 2">
    <name type="scientific">Flammeovirga aprica JL-4</name>
    <dbReference type="NCBI Taxonomy" id="694437"/>
    <lineage>
        <taxon>Bacteria</taxon>
        <taxon>Pseudomonadati</taxon>
        <taxon>Bacteroidota</taxon>
        <taxon>Cytophagia</taxon>
        <taxon>Cytophagales</taxon>
        <taxon>Flammeovirgaceae</taxon>
        <taxon>Flammeovirga</taxon>
    </lineage>
</organism>
<keyword evidence="2" id="KW-1185">Reference proteome</keyword>
<dbReference type="AlphaFoldDB" id="A0A7X9RYT8"/>
<proteinExistence type="predicted"/>
<sequence length="159" mass="18371">MKTLYLIILTLIVASCIDIHQEPNIQGTWELISATTIKEDTVIEQDLSGKRMIKIINSDHFAFLNHDKHKGTKDSLAHFVAGGGTYTLNGRKYKESLEYCNFRQWEGNDFTFKVTLLKDTLIQEGQEEIKELNVNHKIIEKYVRVKNRRTANVYALPLM</sequence>
<dbReference type="Proteomes" id="UP000576082">
    <property type="component" value="Unassembled WGS sequence"/>
</dbReference>
<dbReference type="EMBL" id="JABANE010000093">
    <property type="protein sequence ID" value="NME71297.1"/>
    <property type="molecule type" value="Genomic_DNA"/>
</dbReference>
<protein>
    <submittedName>
        <fullName evidence="1">Lipocalin-like domain-containing protein</fullName>
    </submittedName>
</protein>
<gene>
    <name evidence="1" type="ORF">HHU12_25250</name>
</gene>
<dbReference type="RefSeq" id="WP_169659514.1">
    <property type="nucleotide sequence ID" value="NZ_JABANE010000093.1"/>
</dbReference>